<dbReference type="SUPFAM" id="SSF52833">
    <property type="entry name" value="Thioredoxin-like"/>
    <property type="match status" value="1"/>
</dbReference>
<dbReference type="RefSeq" id="WP_013063132.1">
    <property type="nucleotide sequence ID" value="NZ_BPTT01000001.1"/>
</dbReference>
<accession>A0AA37MPP9</accession>
<comment type="caution">
    <text evidence="3">The sequence shown here is derived from an EMBL/GenBank/DDBJ whole genome shotgun (WGS) entry which is preliminary data.</text>
</comment>
<dbReference type="GO" id="GO:0016491">
    <property type="term" value="F:oxidoreductase activity"/>
    <property type="evidence" value="ECO:0007669"/>
    <property type="project" value="InterPro"/>
</dbReference>
<evidence type="ECO:0000313" key="4">
    <source>
        <dbReference type="Proteomes" id="UP000887097"/>
    </source>
</evidence>
<reference evidence="3" key="1">
    <citation type="submission" date="2021-08" db="EMBL/GenBank/DDBJ databases">
        <title>Prevotella lacticifex sp. nov., isolated from rumen of cow.</title>
        <authorList>
            <person name="Shinkai T."/>
            <person name="Ikeyama N."/>
            <person name="Kumagai M."/>
            <person name="Ohmori H."/>
            <person name="Sakamoto M."/>
            <person name="Ohkuma M."/>
            <person name="Mitsumori M."/>
        </authorList>
    </citation>
    <scope>NUCLEOTIDE SEQUENCE</scope>
    <source>
        <strain evidence="3">JCM 8259</strain>
    </source>
</reference>
<organism evidence="3 4">
    <name type="scientific">Xylanibacter ruminicola</name>
    <name type="common">Prevotella ruminicola</name>
    <dbReference type="NCBI Taxonomy" id="839"/>
    <lineage>
        <taxon>Bacteria</taxon>
        <taxon>Pseudomonadati</taxon>
        <taxon>Bacteroidota</taxon>
        <taxon>Bacteroidia</taxon>
        <taxon>Bacteroidales</taxon>
        <taxon>Prevotellaceae</taxon>
        <taxon>Xylanibacter</taxon>
    </lineage>
</organism>
<dbReference type="PANTHER" id="PTHR42852:SF17">
    <property type="entry name" value="THIOREDOXIN-LIKE PROTEIN HI_1115"/>
    <property type="match status" value="1"/>
</dbReference>
<dbReference type="Proteomes" id="UP000887097">
    <property type="component" value="Unassembled WGS sequence"/>
</dbReference>
<dbReference type="CDD" id="cd02966">
    <property type="entry name" value="TlpA_like_family"/>
    <property type="match status" value="1"/>
</dbReference>
<dbReference type="InterPro" id="IPR036249">
    <property type="entry name" value="Thioredoxin-like_sf"/>
</dbReference>
<keyword evidence="1" id="KW-0732">Signal</keyword>
<dbReference type="PROSITE" id="PS51352">
    <property type="entry name" value="THIOREDOXIN_2"/>
    <property type="match status" value="1"/>
</dbReference>
<evidence type="ECO:0000259" key="2">
    <source>
        <dbReference type="PROSITE" id="PS51352"/>
    </source>
</evidence>
<feature type="signal peptide" evidence="1">
    <location>
        <begin position="1"/>
        <end position="18"/>
    </location>
</feature>
<evidence type="ECO:0000313" key="3">
    <source>
        <dbReference type="EMBL" id="GJG34112.1"/>
    </source>
</evidence>
<name>A0AA37MPP9_XYLRU</name>
<dbReference type="Pfam" id="PF00578">
    <property type="entry name" value="AhpC-TSA"/>
    <property type="match status" value="1"/>
</dbReference>
<dbReference type="InterPro" id="IPR000866">
    <property type="entry name" value="AhpC/TSA"/>
</dbReference>
<dbReference type="InterPro" id="IPR013766">
    <property type="entry name" value="Thioredoxin_domain"/>
</dbReference>
<feature type="chain" id="PRO_5041416444" description="Thioredoxin domain-containing protein" evidence="1">
    <location>
        <begin position="19"/>
        <end position="190"/>
    </location>
</feature>
<dbReference type="Gene3D" id="3.40.30.10">
    <property type="entry name" value="Glutaredoxin"/>
    <property type="match status" value="1"/>
</dbReference>
<dbReference type="OMA" id="CHPCIVE"/>
<dbReference type="AlphaFoldDB" id="A0AA37MPP9"/>
<dbReference type="GO" id="GO:0016209">
    <property type="term" value="F:antioxidant activity"/>
    <property type="evidence" value="ECO:0007669"/>
    <property type="project" value="InterPro"/>
</dbReference>
<dbReference type="PANTHER" id="PTHR42852">
    <property type="entry name" value="THIOL:DISULFIDE INTERCHANGE PROTEIN DSBE"/>
    <property type="match status" value="1"/>
</dbReference>
<sequence>MKAIILLTALTLSITTSAQDKERDAIVQHYMSLSAQLKASTQSTIKSDGSFYYPHAGDKFPTFSDKDIDGNTWNSDSIRGRVAVFNLWYSGCRPCLAEMPILSEWKQQLPEVLYFSATFHDAATTKRITDNRQFNWIHLVEDKTMMPWIGSLGFPLTIVVDKQGIVRYAVHGTSEQKRAEILDAIKSALK</sequence>
<dbReference type="GeneID" id="31502515"/>
<protein>
    <recommendedName>
        <fullName evidence="2">Thioredoxin domain-containing protein</fullName>
    </recommendedName>
</protein>
<dbReference type="InterPro" id="IPR050553">
    <property type="entry name" value="Thioredoxin_ResA/DsbE_sf"/>
</dbReference>
<feature type="domain" description="Thioredoxin" evidence="2">
    <location>
        <begin position="54"/>
        <end position="190"/>
    </location>
</feature>
<evidence type="ECO:0000256" key="1">
    <source>
        <dbReference type="SAM" id="SignalP"/>
    </source>
</evidence>
<dbReference type="EMBL" id="BPTT01000001">
    <property type="protein sequence ID" value="GJG34112.1"/>
    <property type="molecule type" value="Genomic_DNA"/>
</dbReference>
<gene>
    <name evidence="3" type="ORF">PRMUPPPA20_22210</name>
</gene>
<proteinExistence type="predicted"/>